<dbReference type="RefSeq" id="WP_399658351.1">
    <property type="nucleotide sequence ID" value="NZ_JBITYG010000022.1"/>
</dbReference>
<evidence type="ECO:0000313" key="3">
    <source>
        <dbReference type="Proteomes" id="UP001614394"/>
    </source>
</evidence>
<comment type="caution">
    <text evidence="2">The sequence shown here is derived from an EMBL/GenBank/DDBJ whole genome shotgun (WGS) entry which is preliminary data.</text>
</comment>
<evidence type="ECO:0000313" key="2">
    <source>
        <dbReference type="EMBL" id="MFI9106665.1"/>
    </source>
</evidence>
<evidence type="ECO:0000256" key="1">
    <source>
        <dbReference type="SAM" id="MobiDB-lite"/>
    </source>
</evidence>
<reference evidence="2 3" key="1">
    <citation type="submission" date="2024-10" db="EMBL/GenBank/DDBJ databases">
        <title>The Natural Products Discovery Center: Release of the First 8490 Sequenced Strains for Exploring Actinobacteria Biosynthetic Diversity.</title>
        <authorList>
            <person name="Kalkreuter E."/>
            <person name="Kautsar S.A."/>
            <person name="Yang D."/>
            <person name="Bader C.D."/>
            <person name="Teijaro C.N."/>
            <person name="Fluegel L."/>
            <person name="Davis C.M."/>
            <person name="Simpson J.R."/>
            <person name="Lauterbach L."/>
            <person name="Steele A.D."/>
            <person name="Gui C."/>
            <person name="Meng S."/>
            <person name="Li G."/>
            <person name="Viehrig K."/>
            <person name="Ye F."/>
            <person name="Su P."/>
            <person name="Kiefer A.F."/>
            <person name="Nichols A."/>
            <person name="Cepeda A.J."/>
            <person name="Yan W."/>
            <person name="Fan B."/>
            <person name="Jiang Y."/>
            <person name="Adhikari A."/>
            <person name="Zheng C.-J."/>
            <person name="Schuster L."/>
            <person name="Cowan T.M."/>
            <person name="Smanski M.J."/>
            <person name="Chevrette M.G."/>
            <person name="De Carvalho L.P.S."/>
            <person name="Shen B."/>
        </authorList>
    </citation>
    <scope>NUCLEOTIDE SEQUENCE [LARGE SCALE GENOMIC DNA]</scope>
    <source>
        <strain evidence="2 3">NPDC053399</strain>
    </source>
</reference>
<keyword evidence="3" id="KW-1185">Reference proteome</keyword>
<dbReference type="EMBL" id="JBITYG010000022">
    <property type="protein sequence ID" value="MFI9106665.1"/>
    <property type="molecule type" value="Genomic_DNA"/>
</dbReference>
<organism evidence="2 3">
    <name type="scientific">Streptomyces fildesensis</name>
    <dbReference type="NCBI Taxonomy" id="375757"/>
    <lineage>
        <taxon>Bacteria</taxon>
        <taxon>Bacillati</taxon>
        <taxon>Actinomycetota</taxon>
        <taxon>Actinomycetes</taxon>
        <taxon>Kitasatosporales</taxon>
        <taxon>Streptomycetaceae</taxon>
        <taxon>Streptomyces</taxon>
    </lineage>
</organism>
<sequence>MQQDSRRTLMPTFTGRGVLRVHLYGAGEHRRRMETAAKLAAVHDPATPRAVWFQADPDPEAASPRVQRRPFDQPALPVSGLEHLDALPEPVRATFGAVAEKPAGEGFASDSRLPPGLCAGIAALGLGPDAGGERAEVGVQSMPLGGFHGLVHLVRDLQGALVVHRSTVKDGTGEGHTPRSANLGPARDPGGHDTPGVTLCTSLTNRATTGVWPVIRLWVFTGEGGCVRRCQPFSGRVRKQ</sequence>
<feature type="compositionally biased region" description="Basic and acidic residues" evidence="1">
    <location>
        <begin position="168"/>
        <end position="177"/>
    </location>
</feature>
<proteinExistence type="predicted"/>
<dbReference type="Proteomes" id="UP001614394">
    <property type="component" value="Unassembled WGS sequence"/>
</dbReference>
<feature type="region of interest" description="Disordered" evidence="1">
    <location>
        <begin position="168"/>
        <end position="195"/>
    </location>
</feature>
<accession>A0ABW8CMP4</accession>
<protein>
    <submittedName>
        <fullName evidence="2">Uncharacterized protein</fullName>
    </submittedName>
</protein>
<name>A0ABW8CMP4_9ACTN</name>
<gene>
    <name evidence="2" type="ORF">ACIGXA_39835</name>
</gene>